<gene>
    <name evidence="1" type="ORF">AWR27_13360</name>
</gene>
<dbReference type="AlphaFoldDB" id="A0A1P9WY15"/>
<dbReference type="Proteomes" id="UP000187941">
    <property type="component" value="Chromosome"/>
</dbReference>
<dbReference type="EMBL" id="CP014263">
    <property type="protein sequence ID" value="AQG80218.1"/>
    <property type="molecule type" value="Genomic_DNA"/>
</dbReference>
<organism evidence="1 2">
    <name type="scientific">Spirosoma montaniterrae</name>
    <dbReference type="NCBI Taxonomy" id="1178516"/>
    <lineage>
        <taxon>Bacteria</taxon>
        <taxon>Pseudomonadati</taxon>
        <taxon>Bacteroidota</taxon>
        <taxon>Cytophagia</taxon>
        <taxon>Cytophagales</taxon>
        <taxon>Cytophagaceae</taxon>
        <taxon>Spirosoma</taxon>
    </lineage>
</organism>
<sequence length="71" mass="7592">MDLTFKGADFISRDVGIAHCGQDALVAQQLIHVTDIKARFEQVGGETVAKAVNAVYAASFPPPEKGYLNSL</sequence>
<dbReference type="KEGG" id="smon:AWR27_13360"/>
<name>A0A1P9WY15_9BACT</name>
<reference evidence="1 2" key="1">
    <citation type="submission" date="2016-01" db="EMBL/GenBank/DDBJ databases">
        <authorList>
            <person name="Oliw E.H."/>
        </authorList>
    </citation>
    <scope>NUCLEOTIDE SEQUENCE [LARGE SCALE GENOMIC DNA]</scope>
    <source>
        <strain evidence="1 2">DY10</strain>
    </source>
</reference>
<proteinExistence type="predicted"/>
<accession>A0A1P9WY15</accession>
<evidence type="ECO:0000313" key="2">
    <source>
        <dbReference type="Proteomes" id="UP000187941"/>
    </source>
</evidence>
<keyword evidence="2" id="KW-1185">Reference proteome</keyword>
<protein>
    <submittedName>
        <fullName evidence="1">Uncharacterized protein</fullName>
    </submittedName>
</protein>
<evidence type="ECO:0000313" key="1">
    <source>
        <dbReference type="EMBL" id="AQG80218.1"/>
    </source>
</evidence>